<proteinExistence type="inferred from homology"/>
<comment type="similarity">
    <text evidence="6">Belongs to the ABC-4 integral membrane protein family.</text>
</comment>
<keyword evidence="5 7" id="KW-0472">Membrane</keyword>
<dbReference type="InterPro" id="IPR050250">
    <property type="entry name" value="Macrolide_Exporter_MacB"/>
</dbReference>
<dbReference type="GO" id="GO:0022857">
    <property type="term" value="F:transmembrane transporter activity"/>
    <property type="evidence" value="ECO:0007669"/>
    <property type="project" value="TreeGrafter"/>
</dbReference>
<feature type="domain" description="ABC3 transporter permease C-terminal" evidence="8">
    <location>
        <begin position="85"/>
        <end position="148"/>
    </location>
</feature>
<name>A0A0F8WKL6_9ZZZZ</name>
<sequence>MLEVLYDWEWGWENNAIFAYALLREDVDHPALKAKIDTLTKELYSHGTYEFFLQPLSDIHLRSSFEYDIDGHSEPKDQYIRIFMLIAIFILLISVINYVNLSTARSTIRAREVGVRKVFGAHRTQLIRQFMGESFFLCLLSYLIAMLLV</sequence>
<evidence type="ECO:0000256" key="2">
    <source>
        <dbReference type="ARBA" id="ARBA00022475"/>
    </source>
</evidence>
<accession>A0A0F8WKL6</accession>
<gene>
    <name evidence="9" type="ORF">LCGC14_3055070</name>
</gene>
<dbReference type="GO" id="GO:0005886">
    <property type="term" value="C:plasma membrane"/>
    <property type="evidence" value="ECO:0007669"/>
    <property type="project" value="UniProtKB-SubCell"/>
</dbReference>
<comment type="caution">
    <text evidence="9">The sequence shown here is derived from an EMBL/GenBank/DDBJ whole genome shotgun (WGS) entry which is preliminary data.</text>
</comment>
<feature type="non-terminal residue" evidence="9">
    <location>
        <position position="149"/>
    </location>
</feature>
<keyword evidence="2" id="KW-1003">Cell membrane</keyword>
<dbReference type="PANTHER" id="PTHR30572">
    <property type="entry name" value="MEMBRANE COMPONENT OF TRANSPORTER-RELATED"/>
    <property type="match status" value="1"/>
</dbReference>
<dbReference type="Pfam" id="PF02687">
    <property type="entry name" value="FtsX"/>
    <property type="match status" value="1"/>
</dbReference>
<evidence type="ECO:0000313" key="9">
    <source>
        <dbReference type="EMBL" id="KKK57377.1"/>
    </source>
</evidence>
<evidence type="ECO:0000256" key="1">
    <source>
        <dbReference type="ARBA" id="ARBA00004651"/>
    </source>
</evidence>
<evidence type="ECO:0000256" key="6">
    <source>
        <dbReference type="ARBA" id="ARBA00038076"/>
    </source>
</evidence>
<evidence type="ECO:0000259" key="8">
    <source>
        <dbReference type="Pfam" id="PF02687"/>
    </source>
</evidence>
<dbReference type="EMBL" id="LAZR01064511">
    <property type="protein sequence ID" value="KKK57377.1"/>
    <property type="molecule type" value="Genomic_DNA"/>
</dbReference>
<evidence type="ECO:0000256" key="4">
    <source>
        <dbReference type="ARBA" id="ARBA00022989"/>
    </source>
</evidence>
<feature type="transmembrane region" description="Helical" evidence="7">
    <location>
        <begin position="130"/>
        <end position="148"/>
    </location>
</feature>
<dbReference type="PANTHER" id="PTHR30572:SF4">
    <property type="entry name" value="ABC TRANSPORTER PERMEASE YTRF"/>
    <property type="match status" value="1"/>
</dbReference>
<evidence type="ECO:0000256" key="7">
    <source>
        <dbReference type="SAM" id="Phobius"/>
    </source>
</evidence>
<organism evidence="9">
    <name type="scientific">marine sediment metagenome</name>
    <dbReference type="NCBI Taxonomy" id="412755"/>
    <lineage>
        <taxon>unclassified sequences</taxon>
        <taxon>metagenomes</taxon>
        <taxon>ecological metagenomes</taxon>
    </lineage>
</organism>
<evidence type="ECO:0000256" key="3">
    <source>
        <dbReference type="ARBA" id="ARBA00022692"/>
    </source>
</evidence>
<keyword evidence="4 7" id="KW-1133">Transmembrane helix</keyword>
<reference evidence="9" key="1">
    <citation type="journal article" date="2015" name="Nature">
        <title>Complex archaea that bridge the gap between prokaryotes and eukaryotes.</title>
        <authorList>
            <person name="Spang A."/>
            <person name="Saw J.H."/>
            <person name="Jorgensen S.L."/>
            <person name="Zaremba-Niedzwiedzka K."/>
            <person name="Martijn J."/>
            <person name="Lind A.E."/>
            <person name="van Eijk R."/>
            <person name="Schleper C."/>
            <person name="Guy L."/>
            <person name="Ettema T.J."/>
        </authorList>
    </citation>
    <scope>NUCLEOTIDE SEQUENCE</scope>
</reference>
<feature type="transmembrane region" description="Helical" evidence="7">
    <location>
        <begin position="79"/>
        <end position="101"/>
    </location>
</feature>
<comment type="subcellular location">
    <subcellularLocation>
        <location evidence="1">Cell membrane</location>
        <topology evidence="1">Multi-pass membrane protein</topology>
    </subcellularLocation>
</comment>
<evidence type="ECO:0000256" key="5">
    <source>
        <dbReference type="ARBA" id="ARBA00023136"/>
    </source>
</evidence>
<protein>
    <recommendedName>
        <fullName evidence="8">ABC3 transporter permease C-terminal domain-containing protein</fullName>
    </recommendedName>
</protein>
<dbReference type="AlphaFoldDB" id="A0A0F8WKL6"/>
<keyword evidence="3 7" id="KW-0812">Transmembrane</keyword>
<dbReference type="InterPro" id="IPR003838">
    <property type="entry name" value="ABC3_permease_C"/>
</dbReference>